<evidence type="ECO:0000256" key="3">
    <source>
        <dbReference type="RuleBase" id="RU003616"/>
    </source>
</evidence>
<evidence type="ECO:0000313" key="6">
    <source>
        <dbReference type="EMBL" id="KAK1314425.1"/>
    </source>
</evidence>
<dbReference type="Proteomes" id="UP001180020">
    <property type="component" value="Unassembled WGS sequence"/>
</dbReference>
<feature type="region of interest" description="Disordered" evidence="4">
    <location>
        <begin position="180"/>
        <end position="234"/>
    </location>
</feature>
<gene>
    <name evidence="6" type="primary">SHSP-2</name>
    <name evidence="6" type="ORF">QJS10_CPA06g01632</name>
</gene>
<reference evidence="6" key="2">
    <citation type="submission" date="2023-06" db="EMBL/GenBank/DDBJ databases">
        <authorList>
            <person name="Ma L."/>
            <person name="Liu K.-W."/>
            <person name="Li Z."/>
            <person name="Hsiao Y.-Y."/>
            <person name="Qi Y."/>
            <person name="Fu T."/>
            <person name="Tang G."/>
            <person name="Zhang D."/>
            <person name="Sun W.-H."/>
            <person name="Liu D.-K."/>
            <person name="Li Y."/>
            <person name="Chen G.-Z."/>
            <person name="Liu X.-D."/>
            <person name="Liao X.-Y."/>
            <person name="Jiang Y.-T."/>
            <person name="Yu X."/>
            <person name="Hao Y."/>
            <person name="Huang J."/>
            <person name="Zhao X.-W."/>
            <person name="Ke S."/>
            <person name="Chen Y.-Y."/>
            <person name="Wu W.-L."/>
            <person name="Hsu J.-L."/>
            <person name="Lin Y.-F."/>
            <person name="Huang M.-D."/>
            <person name="Li C.-Y."/>
            <person name="Huang L."/>
            <person name="Wang Z.-W."/>
            <person name="Zhao X."/>
            <person name="Zhong W.-Y."/>
            <person name="Peng D.-H."/>
            <person name="Ahmad S."/>
            <person name="Lan S."/>
            <person name="Zhang J.-S."/>
            <person name="Tsai W.-C."/>
            <person name="Van De Peer Y."/>
            <person name="Liu Z.-J."/>
        </authorList>
    </citation>
    <scope>NUCLEOTIDE SEQUENCE</scope>
    <source>
        <strain evidence="6">CP</strain>
        <tissue evidence="6">Leaves</tissue>
    </source>
</reference>
<feature type="region of interest" description="Disordered" evidence="4">
    <location>
        <begin position="1"/>
        <end position="30"/>
    </location>
</feature>
<dbReference type="AlphaFoldDB" id="A0AAV9ELP3"/>
<dbReference type="InterPro" id="IPR008978">
    <property type="entry name" value="HSP20-like_chaperone"/>
</dbReference>
<dbReference type="InterPro" id="IPR002068">
    <property type="entry name" value="A-crystallin/Hsp20_dom"/>
</dbReference>
<name>A0AAV9ELP3_ACOCL</name>
<evidence type="ECO:0000259" key="5">
    <source>
        <dbReference type="PROSITE" id="PS01031"/>
    </source>
</evidence>
<feature type="domain" description="SHSP" evidence="5">
    <location>
        <begin position="231"/>
        <end position="337"/>
    </location>
</feature>
<comment type="caution">
    <text evidence="6">The sequence shown here is derived from an EMBL/GenBank/DDBJ whole genome shotgun (WGS) entry which is preliminary data.</text>
</comment>
<comment type="similarity">
    <text evidence="2 3">Belongs to the small heat shock protein (HSP20) family.</text>
</comment>
<reference evidence="6" key="1">
    <citation type="journal article" date="2023" name="Nat. Commun.">
        <title>Diploid and tetraploid genomes of Acorus and the evolution of monocots.</title>
        <authorList>
            <person name="Ma L."/>
            <person name="Liu K.W."/>
            <person name="Li Z."/>
            <person name="Hsiao Y.Y."/>
            <person name="Qi Y."/>
            <person name="Fu T."/>
            <person name="Tang G.D."/>
            <person name="Zhang D."/>
            <person name="Sun W.H."/>
            <person name="Liu D.K."/>
            <person name="Li Y."/>
            <person name="Chen G.Z."/>
            <person name="Liu X.D."/>
            <person name="Liao X.Y."/>
            <person name="Jiang Y.T."/>
            <person name="Yu X."/>
            <person name="Hao Y."/>
            <person name="Huang J."/>
            <person name="Zhao X.W."/>
            <person name="Ke S."/>
            <person name="Chen Y.Y."/>
            <person name="Wu W.L."/>
            <person name="Hsu J.L."/>
            <person name="Lin Y.F."/>
            <person name="Huang M.D."/>
            <person name="Li C.Y."/>
            <person name="Huang L."/>
            <person name="Wang Z.W."/>
            <person name="Zhao X."/>
            <person name="Zhong W.Y."/>
            <person name="Peng D.H."/>
            <person name="Ahmad S."/>
            <person name="Lan S."/>
            <person name="Zhang J.S."/>
            <person name="Tsai W.C."/>
            <person name="Van de Peer Y."/>
            <person name="Liu Z.J."/>
        </authorList>
    </citation>
    <scope>NUCLEOTIDE SEQUENCE</scope>
    <source>
        <strain evidence="6">CP</strain>
    </source>
</reference>
<keyword evidence="7" id="KW-1185">Reference proteome</keyword>
<evidence type="ECO:0000256" key="2">
    <source>
        <dbReference type="PROSITE-ProRule" id="PRU00285"/>
    </source>
</evidence>
<evidence type="ECO:0000256" key="1">
    <source>
        <dbReference type="ARBA" id="ARBA00023016"/>
    </source>
</evidence>
<dbReference type="InterPro" id="IPR031107">
    <property type="entry name" value="Small_HSP"/>
</dbReference>
<feature type="compositionally biased region" description="Polar residues" evidence="4">
    <location>
        <begin position="186"/>
        <end position="214"/>
    </location>
</feature>
<organism evidence="6 7">
    <name type="scientific">Acorus calamus</name>
    <name type="common">Sweet flag</name>
    <dbReference type="NCBI Taxonomy" id="4465"/>
    <lineage>
        <taxon>Eukaryota</taxon>
        <taxon>Viridiplantae</taxon>
        <taxon>Streptophyta</taxon>
        <taxon>Embryophyta</taxon>
        <taxon>Tracheophyta</taxon>
        <taxon>Spermatophyta</taxon>
        <taxon>Magnoliopsida</taxon>
        <taxon>Liliopsida</taxon>
        <taxon>Acoraceae</taxon>
        <taxon>Acorus</taxon>
    </lineage>
</organism>
<sequence length="337" mass="38172">MDHRQMAADRRVSRIADHISPATDDSLTSHPHHLLPMNCSSSLNSVIRRYDNKVLFARQGSTSQAYFMRQVSHKQNDDQDFSLPQDTNLKYSTFVSNNVAHEHSGMPLFSRPAQIGFHLPNHTYHSTVKQECQKSSENECPKFARPSTGSSEKKQCPWVAMKQHCSSNGIHLFSRPVQMGFHLPNPTDQSTENQECQKSSIDKSPNFGRPSTGSNEKKQHQLVGMNQNSSPNGLEWSPRMDVAESGCNYIVTIELPGVSIVDIRVEVDDKNLIVTGQRSIQLWKVKNNSEKPYPTFHRREILQGPYQVIWPLPKNVNKDSVSAEFVDGFLQIILPKH</sequence>
<dbReference type="PANTHER" id="PTHR11527">
    <property type="entry name" value="HEAT-SHOCK PROTEIN 20 FAMILY MEMBER"/>
    <property type="match status" value="1"/>
</dbReference>
<dbReference type="Pfam" id="PF00011">
    <property type="entry name" value="HSP20"/>
    <property type="match status" value="1"/>
</dbReference>
<evidence type="ECO:0000256" key="4">
    <source>
        <dbReference type="SAM" id="MobiDB-lite"/>
    </source>
</evidence>
<feature type="compositionally biased region" description="Basic and acidic residues" evidence="4">
    <location>
        <begin position="1"/>
        <end position="17"/>
    </location>
</feature>
<proteinExistence type="inferred from homology"/>
<keyword evidence="1 6" id="KW-0346">Stress response</keyword>
<dbReference type="EMBL" id="JAUJYO010000006">
    <property type="protein sequence ID" value="KAK1314425.1"/>
    <property type="molecule type" value="Genomic_DNA"/>
</dbReference>
<evidence type="ECO:0000313" key="7">
    <source>
        <dbReference type="Proteomes" id="UP001180020"/>
    </source>
</evidence>
<protein>
    <submittedName>
        <fullName evidence="6">18.8 kDa class II heat shock protein</fullName>
    </submittedName>
</protein>
<accession>A0AAV9ELP3</accession>
<dbReference type="Gene3D" id="2.60.40.790">
    <property type="match status" value="1"/>
</dbReference>
<dbReference type="SUPFAM" id="SSF49764">
    <property type="entry name" value="HSP20-like chaperones"/>
    <property type="match status" value="1"/>
</dbReference>
<dbReference type="CDD" id="cd06464">
    <property type="entry name" value="ACD_sHsps-like"/>
    <property type="match status" value="1"/>
</dbReference>
<dbReference type="PROSITE" id="PS01031">
    <property type="entry name" value="SHSP"/>
    <property type="match status" value="1"/>
</dbReference>